<reference evidence="3" key="1">
    <citation type="journal article" date="2019" name="Int. J. Syst. Evol. Microbiol.">
        <title>The Global Catalogue of Microorganisms (GCM) 10K type strain sequencing project: providing services to taxonomists for standard genome sequencing and annotation.</title>
        <authorList>
            <consortium name="The Broad Institute Genomics Platform"/>
            <consortium name="The Broad Institute Genome Sequencing Center for Infectious Disease"/>
            <person name="Wu L."/>
            <person name="Ma J."/>
        </authorList>
    </citation>
    <scope>NUCLEOTIDE SEQUENCE [LARGE SCALE GENOMIC DNA]</scope>
    <source>
        <strain evidence="3">KCTC 42644</strain>
    </source>
</reference>
<comment type="caution">
    <text evidence="2">The sequence shown here is derived from an EMBL/GenBank/DDBJ whole genome shotgun (WGS) entry which is preliminary data.</text>
</comment>
<evidence type="ECO:0000256" key="1">
    <source>
        <dbReference type="SAM" id="Phobius"/>
    </source>
</evidence>
<protein>
    <recommendedName>
        <fullName evidence="4">Lipoprotein</fullName>
    </recommendedName>
</protein>
<sequence>MIKWIAFGLGSLVWVAVCWFFASMVALSEAGPKASIAQDACAKQLILAARAEGREVGRMDALYTPQCRAEHDRVMTSLSRPYLRNGLLIGFGPVLLLGLLMFWRRG</sequence>
<keyword evidence="1" id="KW-0472">Membrane</keyword>
<evidence type="ECO:0008006" key="4">
    <source>
        <dbReference type="Google" id="ProtNLM"/>
    </source>
</evidence>
<proteinExistence type="predicted"/>
<keyword evidence="3" id="KW-1185">Reference proteome</keyword>
<name>A0ABV7XEP0_9SPHN</name>
<evidence type="ECO:0000313" key="3">
    <source>
        <dbReference type="Proteomes" id="UP001595615"/>
    </source>
</evidence>
<keyword evidence="1" id="KW-0812">Transmembrane</keyword>
<organism evidence="2 3">
    <name type="scientific">Sphingoaurantiacus capsulatus</name>
    <dbReference type="NCBI Taxonomy" id="1771310"/>
    <lineage>
        <taxon>Bacteria</taxon>
        <taxon>Pseudomonadati</taxon>
        <taxon>Pseudomonadota</taxon>
        <taxon>Alphaproteobacteria</taxon>
        <taxon>Sphingomonadales</taxon>
        <taxon>Sphingosinicellaceae</taxon>
        <taxon>Sphingoaurantiacus</taxon>
    </lineage>
</organism>
<gene>
    <name evidence="2" type="ORF">ACFOMD_13245</name>
</gene>
<accession>A0ABV7XEP0</accession>
<dbReference type="Proteomes" id="UP001595615">
    <property type="component" value="Unassembled WGS sequence"/>
</dbReference>
<dbReference type="EMBL" id="JBHRXV010000011">
    <property type="protein sequence ID" value="MFC3713543.1"/>
    <property type="molecule type" value="Genomic_DNA"/>
</dbReference>
<evidence type="ECO:0000313" key="2">
    <source>
        <dbReference type="EMBL" id="MFC3713543.1"/>
    </source>
</evidence>
<feature type="transmembrane region" description="Helical" evidence="1">
    <location>
        <begin position="82"/>
        <end position="103"/>
    </location>
</feature>
<dbReference type="RefSeq" id="WP_380862139.1">
    <property type="nucleotide sequence ID" value="NZ_JBHRXV010000011.1"/>
</dbReference>
<keyword evidence="1" id="KW-1133">Transmembrane helix</keyword>